<dbReference type="Proteomes" id="UP001595453">
    <property type="component" value="Unassembled WGS sequence"/>
</dbReference>
<dbReference type="InterPro" id="IPR050491">
    <property type="entry name" value="AmpC-like"/>
</dbReference>
<evidence type="ECO:0000259" key="2">
    <source>
        <dbReference type="Pfam" id="PF00144"/>
    </source>
</evidence>
<gene>
    <name evidence="3" type="ORF">ACFOEE_13170</name>
</gene>
<dbReference type="SUPFAM" id="SSF56601">
    <property type="entry name" value="beta-lactamase/transpeptidase-like"/>
    <property type="match status" value="1"/>
</dbReference>
<feature type="signal peptide" evidence="1">
    <location>
        <begin position="1"/>
        <end position="21"/>
    </location>
</feature>
<keyword evidence="3" id="KW-0378">Hydrolase</keyword>
<organism evidence="3 4">
    <name type="scientific">Pseudoalteromonas fenneropenaei</name>
    <dbReference type="NCBI Taxonomy" id="1737459"/>
    <lineage>
        <taxon>Bacteria</taxon>
        <taxon>Pseudomonadati</taxon>
        <taxon>Pseudomonadota</taxon>
        <taxon>Gammaproteobacteria</taxon>
        <taxon>Alteromonadales</taxon>
        <taxon>Pseudoalteromonadaceae</taxon>
        <taxon>Pseudoalteromonas</taxon>
    </lineage>
</organism>
<dbReference type="EC" id="3.-.-.-" evidence="3"/>
<feature type="chain" id="PRO_5047066824" evidence="1">
    <location>
        <begin position="22"/>
        <end position="453"/>
    </location>
</feature>
<sequence length="453" mass="49982">MKTILGLVSAIFLCHSSWTNASQTESPVCDKITPALTPFIEQGIFQGNVLIAKNGVVLCAKSVGFADANKQISINRNTQFAIASLSKPIVASLVLKLAEQGVVDLHSPLNRYLPKFNAPWAKQVTLHHLLANRSGLPSHFMLPGWKEGRYKQDIPQQALLDTLASMSIDFTPGTQYRYTNLGWLLLAEMVETVTASSLEENLRKHIFTPVSMPNSGLVSHSSATIATGFRWGKNGGWQAVNNLPMQILHGGAGIYSTSDDLINYLDALHNGNLLSAQSQKALFSSDSPYGWKLENITLSEDTDKAVHTFDGQLEGHSSFVYYLTQDNVSLILLNNTGMGYEHKRILADDMLRAFYGLPLPNRTATASLVLNRALLDNKWADVIKTIQSKPIDNITDLLLVNDLAKQLDWSDNTSKALDLFAWLVKSYPDNPHLNHSIKNLCTRNTSHRACGIL</sequence>
<dbReference type="EMBL" id="JBHRSD010000022">
    <property type="protein sequence ID" value="MFC3033473.1"/>
    <property type="molecule type" value="Genomic_DNA"/>
</dbReference>
<comment type="caution">
    <text evidence="3">The sequence shown here is derived from an EMBL/GenBank/DDBJ whole genome shotgun (WGS) entry which is preliminary data.</text>
</comment>
<protein>
    <submittedName>
        <fullName evidence="3">Serine hydrolase domain-containing protein</fullName>
        <ecNumber evidence="3">3.-.-.-</ecNumber>
    </submittedName>
</protein>
<keyword evidence="4" id="KW-1185">Reference proteome</keyword>
<evidence type="ECO:0000313" key="4">
    <source>
        <dbReference type="Proteomes" id="UP001595453"/>
    </source>
</evidence>
<dbReference type="Gene3D" id="3.40.710.10">
    <property type="entry name" value="DD-peptidase/beta-lactamase superfamily"/>
    <property type="match status" value="1"/>
</dbReference>
<feature type="domain" description="Beta-lactamase-related" evidence="2">
    <location>
        <begin position="42"/>
        <end position="337"/>
    </location>
</feature>
<dbReference type="RefSeq" id="WP_377124988.1">
    <property type="nucleotide sequence ID" value="NZ_JBHRSD010000022.1"/>
</dbReference>
<keyword evidence="1" id="KW-0732">Signal</keyword>
<dbReference type="InterPro" id="IPR012338">
    <property type="entry name" value="Beta-lactam/transpept-like"/>
</dbReference>
<accession>A0ABV7CLU8</accession>
<dbReference type="GO" id="GO:0016787">
    <property type="term" value="F:hydrolase activity"/>
    <property type="evidence" value="ECO:0007669"/>
    <property type="project" value="UniProtKB-KW"/>
</dbReference>
<evidence type="ECO:0000256" key="1">
    <source>
        <dbReference type="SAM" id="SignalP"/>
    </source>
</evidence>
<dbReference type="PANTHER" id="PTHR46825">
    <property type="entry name" value="D-ALANYL-D-ALANINE-CARBOXYPEPTIDASE/ENDOPEPTIDASE AMPH"/>
    <property type="match status" value="1"/>
</dbReference>
<evidence type="ECO:0000313" key="3">
    <source>
        <dbReference type="EMBL" id="MFC3033473.1"/>
    </source>
</evidence>
<dbReference type="Pfam" id="PF00144">
    <property type="entry name" value="Beta-lactamase"/>
    <property type="match status" value="1"/>
</dbReference>
<dbReference type="PANTHER" id="PTHR46825:SF9">
    <property type="entry name" value="BETA-LACTAMASE-RELATED DOMAIN-CONTAINING PROTEIN"/>
    <property type="match status" value="1"/>
</dbReference>
<dbReference type="InterPro" id="IPR001466">
    <property type="entry name" value="Beta-lactam-related"/>
</dbReference>
<name>A0ABV7CLU8_9GAMM</name>
<proteinExistence type="predicted"/>
<reference evidence="4" key="1">
    <citation type="journal article" date="2019" name="Int. J. Syst. Evol. Microbiol.">
        <title>The Global Catalogue of Microorganisms (GCM) 10K type strain sequencing project: providing services to taxonomists for standard genome sequencing and annotation.</title>
        <authorList>
            <consortium name="The Broad Institute Genomics Platform"/>
            <consortium name="The Broad Institute Genome Sequencing Center for Infectious Disease"/>
            <person name="Wu L."/>
            <person name="Ma J."/>
        </authorList>
    </citation>
    <scope>NUCLEOTIDE SEQUENCE [LARGE SCALE GENOMIC DNA]</scope>
    <source>
        <strain evidence="4">KCTC 42730</strain>
    </source>
</reference>